<gene>
    <name evidence="2" type="ORF">EG359_09350</name>
    <name evidence="3" type="ORF">SAMN05421768_102517</name>
</gene>
<keyword evidence="5" id="KW-1185">Reference proteome</keyword>
<organism evidence="3 4">
    <name type="scientific">Chryseobacterium joostei</name>
    <dbReference type="NCBI Taxonomy" id="112234"/>
    <lineage>
        <taxon>Bacteria</taxon>
        <taxon>Pseudomonadati</taxon>
        <taxon>Bacteroidota</taxon>
        <taxon>Flavobacteriia</taxon>
        <taxon>Flavobacteriales</taxon>
        <taxon>Weeksellaceae</taxon>
        <taxon>Chryseobacterium group</taxon>
        <taxon>Chryseobacterium</taxon>
    </lineage>
</organism>
<accession>A0A1N7I3M5</accession>
<dbReference type="AlphaFoldDB" id="A0A1N7I3M5"/>
<keyword evidence="1" id="KW-1133">Transmembrane helix</keyword>
<dbReference type="Proteomes" id="UP000186106">
    <property type="component" value="Unassembled WGS sequence"/>
</dbReference>
<reference evidence="2 5" key="2">
    <citation type="submission" date="2018-11" db="EMBL/GenBank/DDBJ databases">
        <title>Proposal to divide the Flavobacteriaceae and reorganize its genera based on Amino Acid Identity values calculated from whole genome sequences.</title>
        <authorList>
            <person name="Nicholson A.C."/>
            <person name="Gulvik C.A."/>
            <person name="Whitney A.M."/>
            <person name="Humrighouse B.W."/>
            <person name="Bell M."/>
            <person name="Holmes B."/>
            <person name="Steigerwalt A.G."/>
            <person name="Villarma A."/>
            <person name="Sheth M."/>
            <person name="Batra D."/>
            <person name="Pryor J."/>
            <person name="Bernardet J.-F."/>
            <person name="Hugo C."/>
            <person name="Kampfer P."/>
            <person name="Newman J."/>
            <person name="McQuiston J.R."/>
        </authorList>
    </citation>
    <scope>NUCLEOTIDE SEQUENCE [LARGE SCALE GENOMIC DNA]</scope>
    <source>
        <strain evidence="2 5">DSM 16927</strain>
    </source>
</reference>
<proteinExistence type="predicted"/>
<feature type="transmembrane region" description="Helical" evidence="1">
    <location>
        <begin position="20"/>
        <end position="47"/>
    </location>
</feature>
<protein>
    <submittedName>
        <fullName evidence="3">Uncharacterized protein</fullName>
    </submittedName>
</protein>
<dbReference type="EMBL" id="CP033926">
    <property type="protein sequence ID" value="AZA99812.1"/>
    <property type="molecule type" value="Genomic_DNA"/>
</dbReference>
<evidence type="ECO:0000313" key="3">
    <source>
        <dbReference type="EMBL" id="SIS31669.1"/>
    </source>
</evidence>
<name>A0A1N7I3M5_9FLAO</name>
<dbReference type="Proteomes" id="UP000279541">
    <property type="component" value="Chromosome"/>
</dbReference>
<keyword evidence="1" id="KW-0812">Transmembrane</keyword>
<evidence type="ECO:0000313" key="4">
    <source>
        <dbReference type="Proteomes" id="UP000186106"/>
    </source>
</evidence>
<dbReference type="KEGG" id="cjt:EG359_09350"/>
<evidence type="ECO:0000313" key="2">
    <source>
        <dbReference type="EMBL" id="AZA99812.1"/>
    </source>
</evidence>
<evidence type="ECO:0000313" key="5">
    <source>
        <dbReference type="Proteomes" id="UP000279541"/>
    </source>
</evidence>
<sequence length="71" mass="8090">MSKSSDSGTLEAKNLNFHFFLTAMLTSKITLLEFSAQFFNLICIIGLRKRSSSLNIVFKNKFLKSVQKAFH</sequence>
<evidence type="ECO:0000256" key="1">
    <source>
        <dbReference type="SAM" id="Phobius"/>
    </source>
</evidence>
<dbReference type="EMBL" id="FTNZ01000002">
    <property type="protein sequence ID" value="SIS31669.1"/>
    <property type="molecule type" value="Genomic_DNA"/>
</dbReference>
<keyword evidence="1" id="KW-0472">Membrane</keyword>
<reference evidence="3 4" key="1">
    <citation type="submission" date="2017-01" db="EMBL/GenBank/DDBJ databases">
        <authorList>
            <person name="Mah S.A."/>
            <person name="Swanson W.J."/>
            <person name="Moy G.W."/>
            <person name="Vacquier V.D."/>
        </authorList>
    </citation>
    <scope>NUCLEOTIDE SEQUENCE [LARGE SCALE GENOMIC DNA]</scope>
    <source>
        <strain evidence="3 4">DSM 16927</strain>
    </source>
</reference>